<evidence type="ECO:0000313" key="3">
    <source>
        <dbReference type="EMBL" id="CAB4001611.1"/>
    </source>
</evidence>
<evidence type="ECO:0000313" key="4">
    <source>
        <dbReference type="Proteomes" id="UP001152795"/>
    </source>
</evidence>
<reference evidence="3" key="1">
    <citation type="submission" date="2020-04" db="EMBL/GenBank/DDBJ databases">
        <authorList>
            <person name="Alioto T."/>
            <person name="Alioto T."/>
            <person name="Gomez Garrido J."/>
        </authorList>
    </citation>
    <scope>NUCLEOTIDE SEQUENCE</scope>
    <source>
        <strain evidence="3">A484AB</strain>
    </source>
</reference>
<organism evidence="3 4">
    <name type="scientific">Paramuricea clavata</name>
    <name type="common">Red gorgonian</name>
    <name type="synonym">Violescent sea-whip</name>
    <dbReference type="NCBI Taxonomy" id="317549"/>
    <lineage>
        <taxon>Eukaryota</taxon>
        <taxon>Metazoa</taxon>
        <taxon>Cnidaria</taxon>
        <taxon>Anthozoa</taxon>
        <taxon>Octocorallia</taxon>
        <taxon>Malacalcyonacea</taxon>
        <taxon>Plexauridae</taxon>
        <taxon>Paramuricea</taxon>
    </lineage>
</organism>
<feature type="compositionally biased region" description="Polar residues" evidence="2">
    <location>
        <begin position="152"/>
        <end position="169"/>
    </location>
</feature>
<dbReference type="OrthoDB" id="5989194at2759"/>
<feature type="region of interest" description="Disordered" evidence="2">
    <location>
        <begin position="631"/>
        <end position="650"/>
    </location>
</feature>
<gene>
    <name evidence="3" type="ORF">PACLA_8A029933</name>
</gene>
<name>A0A6S7I4G0_PARCT</name>
<evidence type="ECO:0000256" key="1">
    <source>
        <dbReference type="SAM" id="Coils"/>
    </source>
</evidence>
<keyword evidence="1" id="KW-0175">Coiled coil</keyword>
<feature type="region of interest" description="Disordered" evidence="2">
    <location>
        <begin position="150"/>
        <end position="170"/>
    </location>
</feature>
<protein>
    <submittedName>
        <fullName evidence="3">Uncharacterized protein</fullName>
    </submittedName>
</protein>
<dbReference type="AlphaFoldDB" id="A0A6S7I4G0"/>
<feature type="coiled-coil region" evidence="1">
    <location>
        <begin position="16"/>
        <end position="43"/>
    </location>
</feature>
<sequence length="680" mass="78890">MAEFDKEITDETSDQAERLNMTLDQAVERSEQLRRNRSAAKGNITKKIKELSELKLTFLDVSEARNKRHEFNDVVNNFYVAHERYHDAIKDEYDLEDSHEYLQIEIRRIENFQRTLEEWITSLSTEHRTLEYDVKSGDSASNIAYKSRSKTRNSVVSSRKTEASTRSSMANATAKKAALKAEAAALNEHRALEEEELRLKHQELAQQQRQEEERLRLKQRKHQLQLQTQIAKAEAEERVYAMADLGENFHHPPSRPLQLPLLPTDEYPQPSRVSNNTPQYLQQQMKSTGQKSIQNYDSELAENFLHDMLDMQRQQHHQNQEMFQMQQSRDFHLQHLLNQHQQSALSMTLPNAQVPMFGGDPVDYCHFIRSFETLIVAKTPSSGSRLYYLVQYTSGDVQKFMRSCLSMNPDEGYQVARKLLKQRYGQQPVWIESQMYRKSSLKMARRFKGCLLQSVISRLPYLLRQRWRDVADDITSNKMREITFEDIEKFVKVKAKAFTHPIFGKINSDSKNKLIQDPKGPRSRYAFGVNGNEKNVHRNFVNTEATAGRLEMRAYYKNCPKCNGAHLLSRCDVFKREIIENRLKLVRKKDLCKNCLFHGYIARSCPKESFCKVAGCQAKHSTFLHPRNVDRREEKPFDEQSTEANGKEANETEITVAQNGYVNTNVSRCDVIGAGVTSTV</sequence>
<evidence type="ECO:0000256" key="2">
    <source>
        <dbReference type="SAM" id="MobiDB-lite"/>
    </source>
</evidence>
<dbReference type="EMBL" id="CACRXK020004134">
    <property type="protein sequence ID" value="CAB4001611.1"/>
    <property type="molecule type" value="Genomic_DNA"/>
</dbReference>
<proteinExistence type="predicted"/>
<accession>A0A6S7I4G0</accession>
<comment type="caution">
    <text evidence="3">The sequence shown here is derived from an EMBL/GenBank/DDBJ whole genome shotgun (WGS) entry which is preliminary data.</text>
</comment>
<dbReference type="PANTHER" id="PTHR47331">
    <property type="entry name" value="PHD-TYPE DOMAIN-CONTAINING PROTEIN"/>
    <property type="match status" value="1"/>
</dbReference>
<dbReference type="Proteomes" id="UP001152795">
    <property type="component" value="Unassembled WGS sequence"/>
</dbReference>
<keyword evidence="4" id="KW-1185">Reference proteome</keyword>